<evidence type="ECO:0000259" key="6">
    <source>
        <dbReference type="PROSITE" id="PS50111"/>
    </source>
</evidence>
<accession>A0ABQ4PJU2</accession>
<evidence type="ECO:0000313" key="9">
    <source>
        <dbReference type="Proteomes" id="UP000887104"/>
    </source>
</evidence>
<dbReference type="PROSITE" id="PS50111">
    <property type="entry name" value="CHEMOTAXIS_TRANSDUC_2"/>
    <property type="match status" value="1"/>
</dbReference>
<dbReference type="InterPro" id="IPR003660">
    <property type="entry name" value="HAMP_dom"/>
</dbReference>
<dbReference type="RefSeq" id="WP_220781842.1">
    <property type="nucleotide sequence ID" value="NZ_BPEY01000053.1"/>
</dbReference>
<gene>
    <name evidence="8" type="ORF">TUM4438_28590</name>
</gene>
<proteinExistence type="inferred from homology"/>
<dbReference type="Proteomes" id="UP000887104">
    <property type="component" value="Unassembled WGS sequence"/>
</dbReference>
<dbReference type="InterPro" id="IPR004089">
    <property type="entry name" value="MCPsignal_dom"/>
</dbReference>
<evidence type="ECO:0000259" key="7">
    <source>
        <dbReference type="PROSITE" id="PS50885"/>
    </source>
</evidence>
<keyword evidence="5" id="KW-0472">Membrane</keyword>
<evidence type="ECO:0000256" key="5">
    <source>
        <dbReference type="SAM" id="Phobius"/>
    </source>
</evidence>
<keyword evidence="2 4" id="KW-0807">Transducer</keyword>
<feature type="domain" description="Methyl-accepting transducer" evidence="6">
    <location>
        <begin position="391"/>
        <end position="627"/>
    </location>
</feature>
<evidence type="ECO:0000256" key="4">
    <source>
        <dbReference type="PROSITE-ProRule" id="PRU00284"/>
    </source>
</evidence>
<dbReference type="SUPFAM" id="SSF58104">
    <property type="entry name" value="Methyl-accepting chemotaxis protein (MCP) signaling domain"/>
    <property type="match status" value="1"/>
</dbReference>
<evidence type="ECO:0000256" key="1">
    <source>
        <dbReference type="ARBA" id="ARBA00004370"/>
    </source>
</evidence>
<protein>
    <submittedName>
        <fullName evidence="8">Methyl-accepting chemotaxis protein</fullName>
    </submittedName>
</protein>
<evidence type="ECO:0000256" key="2">
    <source>
        <dbReference type="ARBA" id="ARBA00023224"/>
    </source>
</evidence>
<dbReference type="CDD" id="cd11386">
    <property type="entry name" value="MCP_signal"/>
    <property type="match status" value="1"/>
</dbReference>
<feature type="domain" description="HAMP" evidence="7">
    <location>
        <begin position="333"/>
        <end position="386"/>
    </location>
</feature>
<sequence length="664" mass="72745">MKWTWIGNLTLKQKFVILIFPPLLAALIFGGLYAKDEYQLKKQLEHVLVLSELAVTNSALVHELQKERGMSAGFIGSKGQAFSKKLPNQINNTDSQLNIYKVFVSSHRLPANFSHEINEVNAMIDQLSRIRSQVSTLAISVADEVAFYTKLNTLLLSIVDLTAMNAANSEIAMRSASFAAYLQMKERAGIERAVLSSTFGNPGFKVGGYQKFVTLVAEQASYQERFTALANDRNSSDFQALLSTDAVKAVAGYRDIAFKQSITEIQSQKPEQWFSTSTKRIELLTDFERVLSNELVFSTKQLLSTATNSFYVTLISIGLAASIVIVFSLSVLRFIHSSISTLHHSVIKVRKDFDLSIRINQNSKDEFGELATAFNDMMIDFERVLKHVKKNSSSLLQAVSQMEQYSTQLKTDVAQGHGEVEQVASAMTEMSATVAEIAVNAERAAEASVQANTEAQEGNADVGRTSDAITQLATEIGESADALEQLEHDIQGIITVSDVISGIAEQTNLLALNAAIEAARAGENGRGFAVVADEVRGLAQRAQSATGDIKSMTDRLRNGANVAVVAMKRGTEQTQESVNESIRASDELDKIVNHIGVIETMNEQIAASTYQQSAVAEEVNQNAQKISEIYQQTHTIAEQLNALTDQLVEDTADMSKEVKKFTLS</sequence>
<dbReference type="CDD" id="cd06225">
    <property type="entry name" value="HAMP"/>
    <property type="match status" value="1"/>
</dbReference>
<name>A0ABQ4PJU2_9GAMM</name>
<reference evidence="8" key="1">
    <citation type="submission" date="2021-05" db="EMBL/GenBank/DDBJ databases">
        <title>Molecular characterization for Shewanella algae harboring chromosomal blaOXA-55-like strains isolated from clinical and environment sample.</title>
        <authorList>
            <person name="Ohama Y."/>
            <person name="Aoki K."/>
            <person name="Harada S."/>
            <person name="Moriya K."/>
            <person name="Ishii Y."/>
            <person name="Tateda K."/>
        </authorList>
    </citation>
    <scope>NUCLEOTIDE SEQUENCE</scope>
    <source>
        <strain evidence="8">JCM 11563</strain>
    </source>
</reference>
<dbReference type="Pfam" id="PF00672">
    <property type="entry name" value="HAMP"/>
    <property type="match status" value="1"/>
</dbReference>
<evidence type="ECO:0000256" key="3">
    <source>
        <dbReference type="ARBA" id="ARBA00029447"/>
    </source>
</evidence>
<comment type="caution">
    <text evidence="8">The sequence shown here is derived from an EMBL/GenBank/DDBJ whole genome shotgun (WGS) entry which is preliminary data.</text>
</comment>
<dbReference type="PANTHER" id="PTHR32089">
    <property type="entry name" value="METHYL-ACCEPTING CHEMOTAXIS PROTEIN MCPB"/>
    <property type="match status" value="1"/>
</dbReference>
<keyword evidence="5" id="KW-1133">Transmembrane helix</keyword>
<dbReference type="SMART" id="SM00283">
    <property type="entry name" value="MA"/>
    <property type="match status" value="1"/>
</dbReference>
<comment type="subcellular location">
    <subcellularLocation>
        <location evidence="1">Membrane</location>
    </subcellularLocation>
</comment>
<keyword evidence="9" id="KW-1185">Reference proteome</keyword>
<keyword evidence="5" id="KW-0812">Transmembrane</keyword>
<feature type="transmembrane region" description="Helical" evidence="5">
    <location>
        <begin position="15"/>
        <end position="34"/>
    </location>
</feature>
<dbReference type="PROSITE" id="PS50885">
    <property type="entry name" value="HAMP"/>
    <property type="match status" value="1"/>
</dbReference>
<evidence type="ECO:0000313" key="8">
    <source>
        <dbReference type="EMBL" id="GIU48047.1"/>
    </source>
</evidence>
<dbReference type="PANTHER" id="PTHR32089:SF112">
    <property type="entry name" value="LYSOZYME-LIKE PROTEIN-RELATED"/>
    <property type="match status" value="1"/>
</dbReference>
<comment type="similarity">
    <text evidence="3">Belongs to the methyl-accepting chemotaxis (MCP) protein family.</text>
</comment>
<dbReference type="EMBL" id="BPEY01000053">
    <property type="protein sequence ID" value="GIU48047.1"/>
    <property type="molecule type" value="Genomic_DNA"/>
</dbReference>
<dbReference type="Gene3D" id="1.10.287.950">
    <property type="entry name" value="Methyl-accepting chemotaxis protein"/>
    <property type="match status" value="1"/>
</dbReference>
<dbReference type="InterPro" id="IPR013587">
    <property type="entry name" value="Nitrate/nitrite_sensing"/>
</dbReference>
<feature type="transmembrane region" description="Helical" evidence="5">
    <location>
        <begin position="310"/>
        <end position="335"/>
    </location>
</feature>
<dbReference type="Pfam" id="PF08376">
    <property type="entry name" value="NIT"/>
    <property type="match status" value="1"/>
</dbReference>
<organism evidence="8 9">
    <name type="scientific">Shewanella sairae</name>
    <dbReference type="NCBI Taxonomy" id="190310"/>
    <lineage>
        <taxon>Bacteria</taxon>
        <taxon>Pseudomonadati</taxon>
        <taxon>Pseudomonadota</taxon>
        <taxon>Gammaproteobacteria</taxon>
        <taxon>Alteromonadales</taxon>
        <taxon>Shewanellaceae</taxon>
        <taxon>Shewanella</taxon>
    </lineage>
</organism>
<dbReference type="Pfam" id="PF00015">
    <property type="entry name" value="MCPsignal"/>
    <property type="match status" value="1"/>
</dbReference>